<dbReference type="Gene3D" id="1.10.150.80">
    <property type="entry name" value="HRDC domain"/>
    <property type="match status" value="2"/>
</dbReference>
<dbReference type="EC" id="3.1.13.5" evidence="6"/>
<dbReference type="InterPro" id="IPR010997">
    <property type="entry name" value="HRDC-like_sf"/>
</dbReference>
<protein>
    <submittedName>
        <fullName evidence="6">Ribonuclease D</fullName>
        <ecNumber evidence="6">3.1.13.5</ecNumber>
        <ecNumber evidence="2">3.1.26.3</ecNumber>
    </submittedName>
</protein>
<dbReference type="EMBL" id="FXZB01000001">
    <property type="protein sequence ID" value="SMX63275.1"/>
    <property type="molecule type" value="Genomic_DNA"/>
</dbReference>
<keyword evidence="11" id="KW-1185">Reference proteome</keyword>
<dbReference type="Proteomes" id="UP000234327">
    <property type="component" value="Unassembled WGS sequence"/>
</dbReference>
<evidence type="ECO:0000313" key="9">
    <source>
        <dbReference type="Proteomes" id="UP000234300"/>
    </source>
</evidence>
<accession>A0A1D7W5S3</accession>
<dbReference type="Proteomes" id="UP000234525">
    <property type="component" value="Unassembled WGS sequence"/>
</dbReference>
<dbReference type="InterPro" id="IPR012337">
    <property type="entry name" value="RNaseH-like_sf"/>
</dbReference>
<dbReference type="InterPro" id="IPR044876">
    <property type="entry name" value="HRDC_dom_sf"/>
</dbReference>
<dbReference type="InterPro" id="IPR036397">
    <property type="entry name" value="RNaseH_sf"/>
</dbReference>
<evidence type="ECO:0000259" key="1">
    <source>
        <dbReference type="SMART" id="SM00474"/>
    </source>
</evidence>
<dbReference type="GO" id="GO:0003676">
    <property type="term" value="F:nucleic acid binding"/>
    <property type="evidence" value="ECO:0007669"/>
    <property type="project" value="InterPro"/>
</dbReference>
<dbReference type="EMBL" id="CP017150">
    <property type="protein sequence ID" value="AOP54008.1"/>
    <property type="molecule type" value="Genomic_DNA"/>
</dbReference>
<dbReference type="EMBL" id="FXZG01000007">
    <property type="protein sequence ID" value="SMX80661.1"/>
    <property type="molecule type" value="Genomic_DNA"/>
</dbReference>
<gene>
    <name evidence="3" type="ORF">BAUR9175_00212</name>
    <name evidence="6" type="ORF">BAUR920_01596</name>
    <name evidence="5" type="ORF">BAURA63_01441</name>
    <name evidence="4" type="ORF">BAURA86_00053</name>
    <name evidence="2" type="ORF">BLSMQ_2302</name>
</gene>
<dbReference type="SUPFAM" id="SSF47819">
    <property type="entry name" value="HRDC-like"/>
    <property type="match status" value="1"/>
</dbReference>
<dbReference type="KEGG" id="blin:BLSMQ_2302"/>
<dbReference type="InterPro" id="IPR041605">
    <property type="entry name" value="Exo_C"/>
</dbReference>
<reference evidence="2" key="1">
    <citation type="submission" date="2016-09" db="EMBL/GenBank/DDBJ databases">
        <title>Complete Genome Sequence of Brevibacterium aurantiacum SMQ-1335.</title>
        <authorList>
            <person name="de Melo A.G."/>
            <person name="Labrie S.J."/>
            <person name="Dumaresq J."/>
            <person name="Roberts R.J."/>
            <person name="Tremblay D.M."/>
            <person name="Moineau S."/>
        </authorList>
    </citation>
    <scope>NUCLEOTIDE SEQUENCE</scope>
    <source>
        <strain evidence="2">SMQ-1335</strain>
    </source>
</reference>
<dbReference type="EMBL" id="FXZI01000001">
    <property type="protein sequence ID" value="SMX68966.1"/>
    <property type="molecule type" value="Genomic_DNA"/>
</dbReference>
<dbReference type="EMBL" id="FXYZ01000005">
    <property type="protein sequence ID" value="SMX77478.1"/>
    <property type="molecule type" value="Genomic_DNA"/>
</dbReference>
<dbReference type="Proteomes" id="UP000234300">
    <property type="component" value="Unassembled WGS sequence"/>
</dbReference>
<name>A0A2H1IZV0_BREAU</name>
<dbReference type="InterPro" id="IPR002121">
    <property type="entry name" value="HRDC_dom"/>
</dbReference>
<evidence type="ECO:0000313" key="8">
    <source>
        <dbReference type="Proteomes" id="UP000234289"/>
    </source>
</evidence>
<dbReference type="eggNOG" id="COG0349">
    <property type="taxonomic scope" value="Bacteria"/>
</dbReference>
<dbReference type="RefSeq" id="WP_069600291.1">
    <property type="nucleotide sequence ID" value="NZ_BJME01000001.1"/>
</dbReference>
<dbReference type="PANTHER" id="PTHR47649:SF1">
    <property type="entry name" value="RIBONUCLEASE D"/>
    <property type="match status" value="1"/>
</dbReference>
<dbReference type="GO" id="GO:0008408">
    <property type="term" value="F:3'-5' exonuclease activity"/>
    <property type="evidence" value="ECO:0007669"/>
    <property type="project" value="InterPro"/>
</dbReference>
<dbReference type="Pfam" id="PF18305">
    <property type="entry name" value="DNA_pol_A_exoN"/>
    <property type="match status" value="1"/>
</dbReference>
<proteinExistence type="predicted"/>
<dbReference type="EC" id="3.1.26.3" evidence="2"/>
<dbReference type="Proteomes" id="UP000234289">
    <property type="component" value="Unassembled WGS sequence"/>
</dbReference>
<reference evidence="8 11" key="3">
    <citation type="submission" date="2017-03" db="EMBL/GenBank/DDBJ databases">
        <authorList>
            <person name="Monnet C."/>
        </authorList>
    </citation>
    <scope>NUCLEOTIDE SEQUENCE [LARGE SCALE GENOMIC DNA]</scope>
    <source>
        <strain evidence="11">ATCC 9175</strain>
        <strain evidence="8">CNRZ 920</strain>
    </source>
</reference>
<sequence>MTTELPLLATPADGVPPLVDTPAEFSSACAELAQGSGPIAIDAERASGIRYGQRAFLVQLRRANAGTYLLDSEVLADLSPLNDAFAGAEWVIHSVTQDLPCLQERGMQPEVLFDTELAARMLGWEKFGLAAVAERTLGVRLAKEHSAADWSKRPLPKEWLNYAALDVEVLLPIRDILHEALIEADKWEFARQEFEHLLDFQPKHFTEPWRRTHGLTKLKSRKDIAKVRELWTSRDEMAAESDIAPSRILRDRDLVALAQSRVQSSDDIMATWPKLSRANSGRLYRAFRKATRLTTEELPARKEMHATQSRSPFSHTDIKDRVSALKAAMAELSEEHTIPHDVLLQPAIVKALGAQSRVNVEEFLFERGARRWQVELSAPVLRSTLESLPRA</sequence>
<accession>A0A2H1IZV0</accession>
<evidence type="ECO:0000313" key="11">
    <source>
        <dbReference type="Proteomes" id="UP000234525"/>
    </source>
</evidence>
<keyword evidence="6" id="KW-0378">Hydrolase</keyword>
<dbReference type="Pfam" id="PF01612">
    <property type="entry name" value="DNA_pol_A_exo1"/>
    <property type="match status" value="1"/>
</dbReference>
<dbReference type="Pfam" id="PF00570">
    <property type="entry name" value="HRDC"/>
    <property type="match status" value="1"/>
</dbReference>
<evidence type="ECO:0000313" key="2">
    <source>
        <dbReference type="EMBL" id="AOP54008.1"/>
    </source>
</evidence>
<evidence type="ECO:0000313" key="7">
    <source>
        <dbReference type="Proteomes" id="UP000094793"/>
    </source>
</evidence>
<dbReference type="GeneID" id="60906607"/>
<evidence type="ECO:0000313" key="10">
    <source>
        <dbReference type="Proteomes" id="UP000234327"/>
    </source>
</evidence>
<dbReference type="Gene3D" id="3.30.420.10">
    <property type="entry name" value="Ribonuclease H-like superfamily/Ribonuclease H"/>
    <property type="match status" value="1"/>
</dbReference>
<evidence type="ECO:0000313" key="5">
    <source>
        <dbReference type="EMBL" id="SMX77478.1"/>
    </source>
</evidence>
<dbReference type="GO" id="GO:0000166">
    <property type="term" value="F:nucleotide binding"/>
    <property type="evidence" value="ECO:0007669"/>
    <property type="project" value="InterPro"/>
</dbReference>
<dbReference type="Proteomes" id="UP000094793">
    <property type="component" value="Chromosome"/>
</dbReference>
<evidence type="ECO:0000313" key="6">
    <source>
        <dbReference type="EMBL" id="SMX80661.1"/>
    </source>
</evidence>
<dbReference type="GO" id="GO:0033890">
    <property type="term" value="F:ribonuclease D activity"/>
    <property type="evidence" value="ECO:0007669"/>
    <property type="project" value="UniProtKB-EC"/>
</dbReference>
<dbReference type="InterPro" id="IPR051086">
    <property type="entry name" value="RNase_D-like"/>
</dbReference>
<dbReference type="SUPFAM" id="SSF53098">
    <property type="entry name" value="Ribonuclease H-like"/>
    <property type="match status" value="1"/>
</dbReference>
<dbReference type="PATRIC" id="fig|1703.10.peg.2371"/>
<dbReference type="SMART" id="SM00474">
    <property type="entry name" value="35EXOc"/>
    <property type="match status" value="1"/>
</dbReference>
<dbReference type="PANTHER" id="PTHR47649">
    <property type="entry name" value="RIBONUCLEASE D"/>
    <property type="match status" value="1"/>
</dbReference>
<dbReference type="AlphaFoldDB" id="A0A2H1IZV0"/>
<organism evidence="6 8">
    <name type="scientific">Brevibacterium aurantiacum</name>
    <dbReference type="NCBI Taxonomy" id="273384"/>
    <lineage>
        <taxon>Bacteria</taxon>
        <taxon>Bacillati</taxon>
        <taxon>Actinomycetota</taxon>
        <taxon>Actinomycetes</taxon>
        <taxon>Micrococcales</taxon>
        <taxon>Brevibacteriaceae</taxon>
        <taxon>Brevibacterium</taxon>
    </lineage>
</organism>
<feature type="domain" description="3'-5' exonuclease" evidence="1">
    <location>
        <begin position="16"/>
        <end position="182"/>
    </location>
</feature>
<reference evidence="9 10" key="4">
    <citation type="submission" date="2017-03" db="EMBL/GenBank/DDBJ databases">
        <authorList>
            <person name="Afonso C.L."/>
            <person name="Miller P.J."/>
            <person name="Scott M.A."/>
            <person name="Spackman E."/>
            <person name="Goraichik I."/>
            <person name="Dimitrov K.M."/>
            <person name="Suarez D.L."/>
            <person name="Swayne D.E."/>
        </authorList>
    </citation>
    <scope>NUCLEOTIDE SEQUENCE [LARGE SCALE GENOMIC DNA]</scope>
    <source>
        <strain evidence="5">6</strain>
        <strain evidence="10">6(3)</strain>
        <strain evidence="4">8</strain>
        <strain evidence="9">8(6)</strain>
        <strain evidence="3">ATCC 9175</strain>
        <strain evidence="6">CNRZ 920</strain>
    </source>
</reference>
<dbReference type="InterPro" id="IPR002562">
    <property type="entry name" value="3'-5'_exonuclease_dom"/>
</dbReference>
<dbReference type="GO" id="GO:0006139">
    <property type="term" value="P:nucleobase-containing compound metabolic process"/>
    <property type="evidence" value="ECO:0007669"/>
    <property type="project" value="InterPro"/>
</dbReference>
<evidence type="ECO:0000313" key="3">
    <source>
        <dbReference type="EMBL" id="SMX63275.1"/>
    </source>
</evidence>
<reference evidence="7" key="2">
    <citation type="submission" date="2016-09" db="EMBL/GenBank/DDBJ databases">
        <title>Complete Genome Sequence of Brevibacterium linens SMQ-1335.</title>
        <authorList>
            <person name="de Melo A.G."/>
            <person name="Labrie S.J."/>
            <person name="Dumaresq J."/>
            <person name="Roberts R.J."/>
            <person name="Tremblay D.M."/>
            <person name="Moineau S."/>
        </authorList>
    </citation>
    <scope>NUCLEOTIDE SEQUENCE [LARGE SCALE GENOMIC DNA]</scope>
    <source>
        <strain evidence="7">SMQ-1335</strain>
    </source>
</reference>
<dbReference type="CDD" id="cd06142">
    <property type="entry name" value="RNaseD_exo"/>
    <property type="match status" value="1"/>
</dbReference>
<evidence type="ECO:0000313" key="4">
    <source>
        <dbReference type="EMBL" id="SMX68966.1"/>
    </source>
</evidence>
<dbReference type="GO" id="GO:0004525">
    <property type="term" value="F:ribonuclease III activity"/>
    <property type="evidence" value="ECO:0007669"/>
    <property type="project" value="UniProtKB-EC"/>
</dbReference>